<evidence type="ECO:0000256" key="6">
    <source>
        <dbReference type="SAM" id="Phobius"/>
    </source>
</evidence>
<dbReference type="Gene3D" id="1.20.1740.10">
    <property type="entry name" value="Amino acid/polyamine transporter I"/>
    <property type="match status" value="1"/>
</dbReference>
<evidence type="ECO:0000256" key="1">
    <source>
        <dbReference type="ARBA" id="ARBA00004141"/>
    </source>
</evidence>
<keyword evidence="3 6" id="KW-0812">Transmembrane</keyword>
<keyword evidence="4 6" id="KW-1133">Transmembrane helix</keyword>
<proteinExistence type="predicted"/>
<dbReference type="EMBL" id="JBITPR010000042">
    <property type="protein sequence ID" value="MFI7872327.1"/>
    <property type="molecule type" value="Genomic_DNA"/>
</dbReference>
<evidence type="ECO:0000256" key="2">
    <source>
        <dbReference type="ARBA" id="ARBA00022448"/>
    </source>
</evidence>
<evidence type="ECO:0000313" key="8">
    <source>
        <dbReference type="Proteomes" id="UP001614264"/>
    </source>
</evidence>
<organism evidence="7 8">
    <name type="scientific">Streptomyces salinarius</name>
    <dbReference type="NCBI Taxonomy" id="2762598"/>
    <lineage>
        <taxon>Bacteria</taxon>
        <taxon>Bacillati</taxon>
        <taxon>Actinomycetota</taxon>
        <taxon>Actinomycetes</taxon>
        <taxon>Kitasatosporales</taxon>
        <taxon>Streptomycetaceae</taxon>
        <taxon>Streptomyces</taxon>
    </lineage>
</organism>
<feature type="transmembrane region" description="Helical" evidence="6">
    <location>
        <begin position="61"/>
        <end position="83"/>
    </location>
</feature>
<name>A0ABW8BBF1_9ACTN</name>
<evidence type="ECO:0000256" key="4">
    <source>
        <dbReference type="ARBA" id="ARBA00022989"/>
    </source>
</evidence>
<evidence type="ECO:0000256" key="5">
    <source>
        <dbReference type="ARBA" id="ARBA00023136"/>
    </source>
</evidence>
<keyword evidence="2" id="KW-0813">Transport</keyword>
<evidence type="ECO:0000313" key="7">
    <source>
        <dbReference type="EMBL" id="MFI7872327.1"/>
    </source>
</evidence>
<sequence length="302" mass="31971">MPGIVYLAVAPLTEYVLGIDDASPRMTLFIALLMLTVAYLVNIISVQVAARINNVAVLAEILGSVVVSVVLGMLVLIGFTVAIPSDEVLAAGGLPAVFQYWLGEGLARTFVGVVVFAMFTLMVVSAAVIARLLFAMARDNMLPGSALLRQVNPTTRTPVPALLAGYVLNIAVVVFGYNSSNAFGTLVGATAVLPYLVYLLIVLAYGYRRRRLAAVDGAFDLGRFAGAVFGTSLVYLVAVVLTLTLPDEFRRANYYVLGGLVLAALWWLVGLRPRLARGAAGAPLLDQPHPHTDGPKAQEVGG</sequence>
<protein>
    <submittedName>
        <fullName evidence="7">Amino acid permease</fullName>
    </submittedName>
</protein>
<keyword evidence="5 6" id="KW-0472">Membrane</keyword>
<dbReference type="Proteomes" id="UP001614264">
    <property type="component" value="Unassembled WGS sequence"/>
</dbReference>
<keyword evidence="8" id="KW-1185">Reference proteome</keyword>
<dbReference type="PANTHER" id="PTHR45649:SF26">
    <property type="entry name" value="OS04G0435100 PROTEIN"/>
    <property type="match status" value="1"/>
</dbReference>
<evidence type="ECO:0000256" key="3">
    <source>
        <dbReference type="ARBA" id="ARBA00022692"/>
    </source>
</evidence>
<comment type="caution">
    <text evidence="7">The sequence shown here is derived from an EMBL/GenBank/DDBJ whole genome shotgun (WGS) entry which is preliminary data.</text>
</comment>
<feature type="transmembrane region" description="Helical" evidence="6">
    <location>
        <begin position="183"/>
        <end position="203"/>
    </location>
</feature>
<feature type="transmembrane region" description="Helical" evidence="6">
    <location>
        <begin position="28"/>
        <end position="49"/>
    </location>
</feature>
<dbReference type="Pfam" id="PF13520">
    <property type="entry name" value="AA_permease_2"/>
    <property type="match status" value="1"/>
</dbReference>
<accession>A0ABW8BBF1</accession>
<dbReference type="PANTHER" id="PTHR45649">
    <property type="entry name" value="AMINO-ACID PERMEASE BAT1"/>
    <property type="match status" value="1"/>
</dbReference>
<feature type="transmembrane region" description="Helical" evidence="6">
    <location>
        <begin position="158"/>
        <end position="177"/>
    </location>
</feature>
<gene>
    <name evidence="7" type="ORF">AB4829_17230</name>
</gene>
<feature type="transmembrane region" description="Helical" evidence="6">
    <location>
        <begin position="110"/>
        <end position="137"/>
    </location>
</feature>
<reference evidence="7 8" key="1">
    <citation type="submission" date="2024-07" db="EMBL/GenBank/DDBJ databases">
        <title>Whole genome sequencing of Prodigiosin pigment-producing Streptomyces salinarius isolated from rhizosphere soil of Arachis hypogaea.</title>
        <authorList>
            <person name="Vidhya A."/>
            <person name="Ramya S."/>
        </authorList>
    </citation>
    <scope>NUCLEOTIDE SEQUENCE [LARGE SCALE GENOMIC DNA]</scope>
    <source>
        <strain evidence="7 8">VRMG2420</strain>
    </source>
</reference>
<feature type="transmembrane region" description="Helical" evidence="6">
    <location>
        <begin position="252"/>
        <end position="269"/>
    </location>
</feature>
<dbReference type="InterPro" id="IPR002293">
    <property type="entry name" value="AA/rel_permease1"/>
</dbReference>
<feature type="transmembrane region" description="Helical" evidence="6">
    <location>
        <begin position="224"/>
        <end position="246"/>
    </location>
</feature>
<comment type="subcellular location">
    <subcellularLocation>
        <location evidence="1">Membrane</location>
        <topology evidence="1">Multi-pass membrane protein</topology>
    </subcellularLocation>
</comment>